<evidence type="ECO:0000313" key="2">
    <source>
        <dbReference type="Proteomes" id="UP001162501"/>
    </source>
</evidence>
<protein>
    <submittedName>
        <fullName evidence="1">Uncharacterized protein</fullName>
    </submittedName>
</protein>
<reference evidence="1" key="2">
    <citation type="submission" date="2025-03" db="EMBL/GenBank/DDBJ databases">
        <authorList>
            <consortium name="ELIXIR-Norway"/>
            <consortium name="Elixir Norway"/>
        </authorList>
    </citation>
    <scope>NUCLEOTIDE SEQUENCE</scope>
</reference>
<evidence type="ECO:0000313" key="1">
    <source>
        <dbReference type="EMBL" id="CAM9583624.1"/>
    </source>
</evidence>
<proteinExistence type="predicted"/>
<accession>A0AC59YDD5</accession>
<dbReference type="EMBL" id="OX596097">
    <property type="protein sequence ID" value="CAM9583624.1"/>
    <property type="molecule type" value="Genomic_DNA"/>
</dbReference>
<name>A0AC59YDD5_RANTA</name>
<organism evidence="1 2">
    <name type="scientific">Rangifer tarandus platyrhynchus</name>
    <name type="common">Svalbard reindeer</name>
    <dbReference type="NCBI Taxonomy" id="3082113"/>
    <lineage>
        <taxon>Eukaryota</taxon>
        <taxon>Metazoa</taxon>
        <taxon>Chordata</taxon>
        <taxon>Craniata</taxon>
        <taxon>Vertebrata</taxon>
        <taxon>Euteleostomi</taxon>
        <taxon>Mammalia</taxon>
        <taxon>Eutheria</taxon>
        <taxon>Laurasiatheria</taxon>
        <taxon>Artiodactyla</taxon>
        <taxon>Ruminantia</taxon>
        <taxon>Pecora</taxon>
        <taxon>Cervidae</taxon>
        <taxon>Odocoileinae</taxon>
        <taxon>Rangifer</taxon>
    </lineage>
</organism>
<dbReference type="Proteomes" id="UP001162501">
    <property type="component" value="Chromosome 13"/>
</dbReference>
<gene>
    <name evidence="1" type="ORF">MRATA1EN22A_LOCUS4564</name>
</gene>
<reference evidence="1" key="1">
    <citation type="submission" date="2023-05" db="EMBL/GenBank/DDBJ databases">
        <authorList>
            <consortium name="ELIXIR-Norway"/>
        </authorList>
    </citation>
    <scope>NUCLEOTIDE SEQUENCE</scope>
</reference>
<sequence length="124" mass="13174">MQTLAFLGLELVFSLAPGAQRVIGTWRDGQRAQMVRVVDGAGDLLPDLTVYRNPESPGTALLGHLGQPQRNQRLLGKTNSTPLGPAAIGTGCLAEQTTRLSSSEATGPLTDTSVFTNTYFTLKC</sequence>